<feature type="region of interest" description="Disordered" evidence="1">
    <location>
        <begin position="1"/>
        <end position="24"/>
    </location>
</feature>
<dbReference type="EnsemblMetazoa" id="G16003.1">
    <property type="protein sequence ID" value="G16003.1:cds"/>
    <property type="gene ID" value="G16003"/>
</dbReference>
<dbReference type="Proteomes" id="UP000005408">
    <property type="component" value="Unassembled WGS sequence"/>
</dbReference>
<dbReference type="PANTHER" id="PTHR48465">
    <property type="entry name" value="PROTEIN SSUH2 HOMOLOG"/>
    <property type="match status" value="1"/>
</dbReference>
<evidence type="ECO:0000313" key="2">
    <source>
        <dbReference type="EnsemblMetazoa" id="G16003.1:cds"/>
    </source>
</evidence>
<dbReference type="AlphaFoldDB" id="A0A8W8IYX0"/>
<name>A0A8W8IYX0_MAGGI</name>
<proteinExistence type="predicted"/>
<sequence>MDKNESTRTSNMRSPSVPNVQKPVKRDGQTFRCAPCGGDGQIQCHYCEGHRQLRWFIRLLLVTPVTKFPEAEINKASQRLLSRHLFPQRVIHMQRHVIRMVPVTRCLYEHKEKYLFYYMYVYGLESKVHVPDYPE</sequence>
<protein>
    <submittedName>
        <fullName evidence="2">Uncharacterized protein</fullName>
    </submittedName>
</protein>
<accession>A0A8W8IYX0</accession>
<keyword evidence="3" id="KW-1185">Reference proteome</keyword>
<organism evidence="2 3">
    <name type="scientific">Magallana gigas</name>
    <name type="common">Pacific oyster</name>
    <name type="synonym">Crassostrea gigas</name>
    <dbReference type="NCBI Taxonomy" id="29159"/>
    <lineage>
        <taxon>Eukaryota</taxon>
        <taxon>Metazoa</taxon>
        <taxon>Spiralia</taxon>
        <taxon>Lophotrochozoa</taxon>
        <taxon>Mollusca</taxon>
        <taxon>Bivalvia</taxon>
        <taxon>Autobranchia</taxon>
        <taxon>Pteriomorphia</taxon>
        <taxon>Ostreida</taxon>
        <taxon>Ostreoidea</taxon>
        <taxon>Ostreidae</taxon>
        <taxon>Magallana</taxon>
    </lineage>
</organism>
<dbReference type="PANTHER" id="PTHR48465:SF1">
    <property type="entry name" value="PROTEIN SSUH2 HOMOLOG"/>
    <property type="match status" value="1"/>
</dbReference>
<evidence type="ECO:0000313" key="3">
    <source>
        <dbReference type="Proteomes" id="UP000005408"/>
    </source>
</evidence>
<dbReference type="InterPro" id="IPR052789">
    <property type="entry name" value="SSUH2_homolog"/>
</dbReference>
<feature type="compositionally biased region" description="Polar residues" evidence="1">
    <location>
        <begin position="7"/>
        <end position="19"/>
    </location>
</feature>
<reference evidence="2" key="1">
    <citation type="submission" date="2022-08" db="UniProtKB">
        <authorList>
            <consortium name="EnsemblMetazoa"/>
        </authorList>
    </citation>
    <scope>IDENTIFICATION</scope>
    <source>
        <strain evidence="2">05x7-T-G4-1.051#20</strain>
    </source>
</reference>
<evidence type="ECO:0000256" key="1">
    <source>
        <dbReference type="SAM" id="MobiDB-lite"/>
    </source>
</evidence>